<sequence length="755" mass="82736">MGKHKVESAESHNQEQEKGLISRRKLLASLGMAGVALASSGLIAGLPTKAYAASPDNRAKVKDLMNQNLVVTTTVAALRANTQPAAELVYFVKDSGMEGMFYYNAADTSTQDNTGTVLVSTSGARFKRIFDGPVHVKWFGTKGDGATDDTASIQNALAYCEDNRCPLHFASGTYLITASLLIESIDIVGSPGTVIKKGGDHTAAFHLFLCGGESVTIQNVIFDGNRDSLQSHWRFKGDQFDFKTVNIINNYAAIKSYAGNTLIDNCLFRNIHGDGYFGEGNHTVFIRESRFENIAQNAVWTWNCKNVHVHDCHFHDIGILPEQFYVEGAAASFSGTDKWNHEYGDGVYCFAEKGTVANNSFININRIAIVGERFTAIEPEMTVSGNVIEHNHPRLRCNNPASSMWMEHVKKATITGNTSRFIQRDVHELIVSDITLAVNPFERSEYTVTGNISDSSGFNRAHASSYVVWTTPGMSCTISGNIIRSKSDQGILIGNANANNLIISNNDIINFNTEPSACIKLVQGGTGPFCKNLIIKDNTLKQASHSDQGKFYSVAFAHNDPIDLTDASAMVSGNNFNGGKLYIAASAIEALSIEANRNMELIEMRGQDGANKLIIHDNDVNDIVLNPLTGSNKNAFITNNYFKSMYVNGIDDIFIQNNLIRTSSNGIYIQNWPYLNHLIRIVGNTIDLLEPFAKGIYLDNVNGEDARMTVVCQNVLLGNDKASTVGIKWSSPDTVNTPLFSSNIFDRVAAEVERY</sequence>
<dbReference type="EMBL" id="QRDZ01000002">
    <property type="protein sequence ID" value="RED87580.1"/>
    <property type="molecule type" value="Genomic_DNA"/>
</dbReference>
<dbReference type="SMART" id="SM00710">
    <property type="entry name" value="PbH1"/>
    <property type="match status" value="8"/>
</dbReference>
<accession>A0A3D9KM75</accession>
<keyword evidence="3" id="KW-0456">Lyase</keyword>
<dbReference type="InterPro" id="IPR006626">
    <property type="entry name" value="PbH1"/>
</dbReference>
<reference evidence="3 4" key="1">
    <citation type="submission" date="2018-07" db="EMBL/GenBank/DDBJ databases">
        <title>Genomic Encyclopedia of Type Strains, Phase III (KMG-III): the genomes of soil and plant-associated and newly described type strains.</title>
        <authorList>
            <person name="Whitman W."/>
        </authorList>
    </citation>
    <scope>NUCLEOTIDE SEQUENCE [LARGE SCALE GENOMIC DNA]</scope>
    <source>
        <strain evidence="3 4">CECT 7287</strain>
    </source>
</reference>
<gene>
    <name evidence="3" type="ORF">DFP98_10257</name>
</gene>
<proteinExistence type="predicted"/>
<dbReference type="RefSeq" id="WP_116058991.1">
    <property type="nucleotide sequence ID" value="NZ_QRDZ01000002.1"/>
</dbReference>
<feature type="transmembrane region" description="Helical" evidence="1">
    <location>
        <begin position="26"/>
        <end position="46"/>
    </location>
</feature>
<evidence type="ECO:0000259" key="2">
    <source>
        <dbReference type="Pfam" id="PF12708"/>
    </source>
</evidence>
<evidence type="ECO:0000313" key="3">
    <source>
        <dbReference type="EMBL" id="RED87580.1"/>
    </source>
</evidence>
<keyword evidence="1" id="KW-0812">Transmembrane</keyword>
<dbReference type="GO" id="GO:0016829">
    <property type="term" value="F:lyase activity"/>
    <property type="evidence" value="ECO:0007669"/>
    <property type="project" value="UniProtKB-KW"/>
</dbReference>
<dbReference type="Proteomes" id="UP000256977">
    <property type="component" value="Unassembled WGS sequence"/>
</dbReference>
<dbReference type="PROSITE" id="PS51318">
    <property type="entry name" value="TAT"/>
    <property type="match status" value="1"/>
</dbReference>
<dbReference type="InterPro" id="IPR024535">
    <property type="entry name" value="RHGA/B-epi-like_pectate_lyase"/>
</dbReference>
<dbReference type="SUPFAM" id="SSF51126">
    <property type="entry name" value="Pectin lyase-like"/>
    <property type="match status" value="2"/>
</dbReference>
<protein>
    <submittedName>
        <fullName evidence="3">Pectate lyase-like protein</fullName>
    </submittedName>
</protein>
<dbReference type="InterPro" id="IPR012334">
    <property type="entry name" value="Pectin_lyas_fold"/>
</dbReference>
<evidence type="ECO:0000256" key="1">
    <source>
        <dbReference type="SAM" id="Phobius"/>
    </source>
</evidence>
<keyword evidence="1" id="KW-0472">Membrane</keyword>
<dbReference type="Pfam" id="PF12708">
    <property type="entry name" value="Pect-lyase_RHGA_epim"/>
    <property type="match status" value="1"/>
</dbReference>
<keyword evidence="1" id="KW-1133">Transmembrane helix</keyword>
<dbReference type="InterPro" id="IPR011050">
    <property type="entry name" value="Pectin_lyase_fold/virulence"/>
</dbReference>
<organism evidence="3 4">
    <name type="scientific">Cohnella phaseoli</name>
    <dbReference type="NCBI Taxonomy" id="456490"/>
    <lineage>
        <taxon>Bacteria</taxon>
        <taxon>Bacillati</taxon>
        <taxon>Bacillota</taxon>
        <taxon>Bacilli</taxon>
        <taxon>Bacillales</taxon>
        <taxon>Paenibacillaceae</taxon>
        <taxon>Cohnella</taxon>
    </lineage>
</organism>
<keyword evidence="4" id="KW-1185">Reference proteome</keyword>
<dbReference type="InterPro" id="IPR006311">
    <property type="entry name" value="TAT_signal"/>
</dbReference>
<dbReference type="AlphaFoldDB" id="A0A3D9KM75"/>
<comment type="caution">
    <text evidence="3">The sequence shown here is derived from an EMBL/GenBank/DDBJ whole genome shotgun (WGS) entry which is preliminary data.</text>
</comment>
<dbReference type="OrthoDB" id="6502305at2"/>
<feature type="domain" description="Rhamnogalacturonase A/B/Epimerase-like pectate lyase" evidence="2">
    <location>
        <begin position="135"/>
        <end position="312"/>
    </location>
</feature>
<evidence type="ECO:0000313" key="4">
    <source>
        <dbReference type="Proteomes" id="UP000256977"/>
    </source>
</evidence>
<dbReference type="Gene3D" id="2.160.20.10">
    <property type="entry name" value="Single-stranded right-handed beta-helix, Pectin lyase-like"/>
    <property type="match status" value="2"/>
</dbReference>
<name>A0A3D9KM75_9BACL</name>